<feature type="region of interest" description="Disordered" evidence="1">
    <location>
        <begin position="51"/>
        <end position="90"/>
    </location>
</feature>
<evidence type="ECO:0000313" key="2">
    <source>
        <dbReference type="EMBL" id="QXQ15021.1"/>
    </source>
</evidence>
<reference evidence="2" key="1">
    <citation type="submission" date="2021-07" db="EMBL/GenBank/DDBJ databases">
        <title>Candidatus Kaistella beijingensis sp. nov. isolated from a municipal wastewater treatment plant is involved in sludge foaming.</title>
        <authorList>
            <person name="Song Y."/>
            <person name="Liu S.-J."/>
        </authorList>
    </citation>
    <scope>NUCLEOTIDE SEQUENCE</scope>
    <source>
        <strain evidence="2">DSM 43998</strain>
    </source>
</reference>
<name>A0ABX8SCH2_9ACTN</name>
<dbReference type="Proteomes" id="UP000887023">
    <property type="component" value="Chromosome"/>
</dbReference>
<keyword evidence="3" id="KW-1185">Reference proteome</keyword>
<dbReference type="EMBL" id="CP079105">
    <property type="protein sequence ID" value="QXQ15021.1"/>
    <property type="molecule type" value="Genomic_DNA"/>
</dbReference>
<gene>
    <name evidence="2" type="ORF">KV203_06605</name>
</gene>
<organism evidence="2 3">
    <name type="scientific">Skermania pinensis</name>
    <dbReference type="NCBI Taxonomy" id="39122"/>
    <lineage>
        <taxon>Bacteria</taxon>
        <taxon>Bacillati</taxon>
        <taxon>Actinomycetota</taxon>
        <taxon>Actinomycetes</taxon>
        <taxon>Mycobacteriales</taxon>
        <taxon>Gordoniaceae</taxon>
        <taxon>Skermania</taxon>
    </lineage>
</organism>
<evidence type="ECO:0000313" key="3">
    <source>
        <dbReference type="Proteomes" id="UP000887023"/>
    </source>
</evidence>
<evidence type="ECO:0000256" key="1">
    <source>
        <dbReference type="SAM" id="MobiDB-lite"/>
    </source>
</evidence>
<dbReference type="RefSeq" id="WP_066468914.1">
    <property type="nucleotide sequence ID" value="NZ_CBCRUZ010000024.1"/>
</dbReference>
<accession>A0ABX8SCH2</accession>
<protein>
    <submittedName>
        <fullName evidence="2">Uncharacterized protein</fullName>
    </submittedName>
</protein>
<sequence length="188" mass="20420">MHDPLFPVPDGYSPPSGLLPDLPKRPRRRMLLLGAGTTAVVAVLAVLTTDPPRPTPPHAAGGEVTSPHLSATGSLDPGRPRTSAATGTDPETFVRDYYGKLPADATAAWADYDEYYQDRTGRAAFDEFWASVASVAVLAATPRDRTTVELTLRYVTKAGLTDTEQRWVRVIEQDNRLLIHDSERIGPA</sequence>
<feature type="region of interest" description="Disordered" evidence="1">
    <location>
        <begin position="1"/>
        <end position="23"/>
    </location>
</feature>
<proteinExistence type="predicted"/>